<dbReference type="AlphaFoldDB" id="A0AAV4VSZ1"/>
<feature type="compositionally biased region" description="Polar residues" evidence="1">
    <location>
        <begin position="1"/>
        <end position="19"/>
    </location>
</feature>
<keyword evidence="3" id="KW-1185">Reference proteome</keyword>
<dbReference type="EMBL" id="BPLR01015022">
    <property type="protein sequence ID" value="GIY73025.1"/>
    <property type="molecule type" value="Genomic_DNA"/>
</dbReference>
<protein>
    <submittedName>
        <fullName evidence="2">Uncharacterized protein</fullName>
    </submittedName>
</protein>
<feature type="compositionally biased region" description="Low complexity" evidence="1">
    <location>
        <begin position="20"/>
        <end position="45"/>
    </location>
</feature>
<sequence>MNANSKIPSVTNSPKTACASNLKSSSSVTNTSITNSSTILSSTMSAKNIPAGNKSSTNVNTPGRKKVSFQLPKQLTPIHSKSPNTSKKGCISTESKIVAAEMRSKAKKERRKNSKNLKKSASPSSSSSSSETKVVRIQQNASPLIQERKTDTVSDTASKGASEDVVKNQSENSDALVEMISVLPTPPSNSIVESDDECIMDYEDFFEEKTEDIPSFTETSFSQSNDEDIEMLDVSFAYIFFKKISIY</sequence>
<evidence type="ECO:0000313" key="3">
    <source>
        <dbReference type="Proteomes" id="UP001054945"/>
    </source>
</evidence>
<accession>A0AAV4VSZ1</accession>
<evidence type="ECO:0000313" key="2">
    <source>
        <dbReference type="EMBL" id="GIY73025.1"/>
    </source>
</evidence>
<feature type="region of interest" description="Disordered" evidence="1">
    <location>
        <begin position="1"/>
        <end position="170"/>
    </location>
</feature>
<comment type="caution">
    <text evidence="2">The sequence shown here is derived from an EMBL/GenBank/DDBJ whole genome shotgun (WGS) entry which is preliminary data.</text>
</comment>
<reference evidence="2 3" key="1">
    <citation type="submission" date="2021-06" db="EMBL/GenBank/DDBJ databases">
        <title>Caerostris extrusa draft genome.</title>
        <authorList>
            <person name="Kono N."/>
            <person name="Arakawa K."/>
        </authorList>
    </citation>
    <scope>NUCLEOTIDE SEQUENCE [LARGE SCALE GENOMIC DNA]</scope>
</reference>
<dbReference type="Proteomes" id="UP001054945">
    <property type="component" value="Unassembled WGS sequence"/>
</dbReference>
<feature type="compositionally biased region" description="Low complexity" evidence="1">
    <location>
        <begin position="119"/>
        <end position="132"/>
    </location>
</feature>
<evidence type="ECO:0000256" key="1">
    <source>
        <dbReference type="SAM" id="MobiDB-lite"/>
    </source>
</evidence>
<feature type="compositionally biased region" description="Polar residues" evidence="1">
    <location>
        <begin position="71"/>
        <end position="95"/>
    </location>
</feature>
<gene>
    <name evidence="2" type="ORF">CEXT_687491</name>
</gene>
<name>A0AAV4VSZ1_CAEEX</name>
<feature type="compositionally biased region" description="Basic residues" evidence="1">
    <location>
        <begin position="105"/>
        <end position="118"/>
    </location>
</feature>
<organism evidence="2 3">
    <name type="scientific">Caerostris extrusa</name>
    <name type="common">Bark spider</name>
    <name type="synonym">Caerostris bankana</name>
    <dbReference type="NCBI Taxonomy" id="172846"/>
    <lineage>
        <taxon>Eukaryota</taxon>
        <taxon>Metazoa</taxon>
        <taxon>Ecdysozoa</taxon>
        <taxon>Arthropoda</taxon>
        <taxon>Chelicerata</taxon>
        <taxon>Arachnida</taxon>
        <taxon>Araneae</taxon>
        <taxon>Araneomorphae</taxon>
        <taxon>Entelegynae</taxon>
        <taxon>Araneoidea</taxon>
        <taxon>Araneidae</taxon>
        <taxon>Caerostris</taxon>
    </lineage>
</organism>
<proteinExistence type="predicted"/>